<evidence type="ECO:0000256" key="2">
    <source>
        <dbReference type="ARBA" id="ARBA00010916"/>
    </source>
</evidence>
<proteinExistence type="inferred from homology"/>
<keyword evidence="9" id="KW-0234">DNA repair</keyword>
<keyword evidence="8 9" id="KW-0539">Nucleus</keyword>
<name>A0A4P9ZI88_9ASCO</name>
<evidence type="ECO:0000256" key="10">
    <source>
        <dbReference type="SAM" id="MobiDB-lite"/>
    </source>
</evidence>
<keyword evidence="9" id="KW-0227">DNA damage</keyword>
<keyword evidence="6" id="KW-0175">Coiled coil</keyword>
<evidence type="ECO:0000256" key="5">
    <source>
        <dbReference type="ARBA" id="ARBA00023015"/>
    </source>
</evidence>
<dbReference type="EMBL" id="ML004433">
    <property type="protein sequence ID" value="RKP32182.1"/>
    <property type="molecule type" value="Genomic_DNA"/>
</dbReference>
<evidence type="ECO:0000256" key="6">
    <source>
        <dbReference type="ARBA" id="ARBA00023054"/>
    </source>
</evidence>
<dbReference type="PANTHER" id="PTHR13476">
    <property type="entry name" value="CHROMATIN MODIFICATION-RELATED PROTEIN MEAF6"/>
    <property type="match status" value="1"/>
</dbReference>
<organism evidence="11 12">
    <name type="scientific">Metschnikowia bicuspidata</name>
    <dbReference type="NCBI Taxonomy" id="27322"/>
    <lineage>
        <taxon>Eukaryota</taxon>
        <taxon>Fungi</taxon>
        <taxon>Dikarya</taxon>
        <taxon>Ascomycota</taxon>
        <taxon>Saccharomycotina</taxon>
        <taxon>Pichiomycetes</taxon>
        <taxon>Metschnikowiaceae</taxon>
        <taxon>Metschnikowia</taxon>
    </lineage>
</organism>
<dbReference type="GO" id="GO:0006325">
    <property type="term" value="P:chromatin organization"/>
    <property type="evidence" value="ECO:0007669"/>
    <property type="project" value="UniProtKB-KW"/>
</dbReference>
<dbReference type="Proteomes" id="UP000268321">
    <property type="component" value="Unassembled WGS sequence"/>
</dbReference>
<evidence type="ECO:0000313" key="12">
    <source>
        <dbReference type="Proteomes" id="UP000268321"/>
    </source>
</evidence>
<keyword evidence="4 9" id="KW-0156">Chromatin regulator</keyword>
<comment type="subunit">
    <text evidence="9">Component of the NuA4 histone acetyltransferase complex.</text>
</comment>
<dbReference type="InterPro" id="IPR015418">
    <property type="entry name" value="Eaf6"/>
</dbReference>
<dbReference type="GO" id="GO:0006281">
    <property type="term" value="P:DNA repair"/>
    <property type="evidence" value="ECO:0007669"/>
    <property type="project" value="UniProtKB-UniRule"/>
</dbReference>
<keyword evidence="5 9" id="KW-0805">Transcription regulation</keyword>
<accession>A0A4P9ZI88</accession>
<gene>
    <name evidence="11" type="ORF">METBISCDRAFT_25932</name>
</gene>
<evidence type="ECO:0000256" key="9">
    <source>
        <dbReference type="RuleBase" id="RU368022"/>
    </source>
</evidence>
<dbReference type="GO" id="GO:0005634">
    <property type="term" value="C:nucleus"/>
    <property type="evidence" value="ECO:0007669"/>
    <property type="project" value="UniProtKB-SubCell"/>
</dbReference>
<reference evidence="12" key="1">
    <citation type="journal article" date="2018" name="Nat. Microbiol.">
        <title>Leveraging single-cell genomics to expand the fungal tree of life.</title>
        <authorList>
            <person name="Ahrendt S.R."/>
            <person name="Quandt C.A."/>
            <person name="Ciobanu D."/>
            <person name="Clum A."/>
            <person name="Salamov A."/>
            <person name="Andreopoulos B."/>
            <person name="Cheng J.F."/>
            <person name="Woyke T."/>
            <person name="Pelin A."/>
            <person name="Henrissat B."/>
            <person name="Reynolds N.K."/>
            <person name="Benny G.L."/>
            <person name="Smith M.E."/>
            <person name="James T.Y."/>
            <person name="Grigoriev I.V."/>
        </authorList>
    </citation>
    <scope>NUCLEOTIDE SEQUENCE [LARGE SCALE GENOMIC DNA]</scope>
    <source>
        <strain evidence="12">Baker2002</strain>
    </source>
</reference>
<evidence type="ECO:0000256" key="3">
    <source>
        <dbReference type="ARBA" id="ARBA00018504"/>
    </source>
</evidence>
<dbReference type="OrthoDB" id="440324at2759"/>
<feature type="region of interest" description="Disordered" evidence="10">
    <location>
        <begin position="103"/>
        <end position="147"/>
    </location>
</feature>
<comment type="similarity">
    <text evidence="2 9">Belongs to the EAF6 family.</text>
</comment>
<keyword evidence="7 9" id="KW-0804">Transcription</keyword>
<comment type="function">
    <text evidence="9">Component of the NuA4 histone acetyltransferase complex which is involved in transcriptional activation of selected genes principally by acetylation of nucleosomal histone H4 and H2A. The NuA4 complex is also involved in DNA repair.</text>
</comment>
<evidence type="ECO:0000313" key="11">
    <source>
        <dbReference type="EMBL" id="RKP32182.1"/>
    </source>
</evidence>
<protein>
    <recommendedName>
        <fullName evidence="3 9">Chromatin modification-related protein EAF6</fullName>
    </recommendedName>
</protein>
<sequence length="147" mass="16227">MSTQEPSLDAYTKLKDELVKQIMNKNDIDVLLAALEEEIYEKELDYFNESTYGNIVKGFESFGKMSLGGSNKRKMVYSDEDHIFSMSSTTFVKTLMMKQGVDSGTGDLDDYEDSVEPTTTGNGVVNGAGNGNAIEESPTGTPLRKRK</sequence>
<dbReference type="AlphaFoldDB" id="A0A4P9ZI88"/>
<evidence type="ECO:0000256" key="8">
    <source>
        <dbReference type="ARBA" id="ARBA00023242"/>
    </source>
</evidence>
<comment type="subcellular location">
    <subcellularLocation>
        <location evidence="1 9">Nucleus</location>
    </subcellularLocation>
</comment>
<evidence type="ECO:0000256" key="7">
    <source>
        <dbReference type="ARBA" id="ARBA00023163"/>
    </source>
</evidence>
<evidence type="ECO:0000256" key="1">
    <source>
        <dbReference type="ARBA" id="ARBA00004123"/>
    </source>
</evidence>
<evidence type="ECO:0000256" key="4">
    <source>
        <dbReference type="ARBA" id="ARBA00022853"/>
    </source>
</evidence>
<dbReference type="Pfam" id="PF09340">
    <property type="entry name" value="NuA4"/>
    <property type="match status" value="1"/>
</dbReference>
<dbReference type="GO" id="GO:0035267">
    <property type="term" value="C:NuA4 histone acetyltransferase complex"/>
    <property type="evidence" value="ECO:0007669"/>
    <property type="project" value="UniProtKB-UniRule"/>
</dbReference>
<keyword evidence="12" id="KW-1185">Reference proteome</keyword>